<accession>X1AC94</accession>
<dbReference type="EMBL" id="BART01018952">
    <property type="protein sequence ID" value="GAG80035.1"/>
    <property type="molecule type" value="Genomic_DNA"/>
</dbReference>
<protein>
    <submittedName>
        <fullName evidence="1">Uncharacterized protein</fullName>
    </submittedName>
</protein>
<feature type="non-terminal residue" evidence="1">
    <location>
        <position position="1"/>
    </location>
</feature>
<sequence>STDILKSLMKVDEMTVEDMENLLRDLYHQKFGNSLEDLRKKASNPLGLNPGLDRCTIMGITEDKDIEIHFQDTPECWEEREEYMDILRAALGGGETIYKTLK</sequence>
<reference evidence="1" key="1">
    <citation type="journal article" date="2014" name="Front. Microbiol.">
        <title>High frequency of phylogenetically diverse reductive dehalogenase-homologous genes in deep subseafloor sedimentary metagenomes.</title>
        <authorList>
            <person name="Kawai M."/>
            <person name="Futagami T."/>
            <person name="Toyoda A."/>
            <person name="Takaki Y."/>
            <person name="Nishi S."/>
            <person name="Hori S."/>
            <person name="Arai W."/>
            <person name="Tsubouchi T."/>
            <person name="Morono Y."/>
            <person name="Uchiyama I."/>
            <person name="Ito T."/>
            <person name="Fujiyama A."/>
            <person name="Inagaki F."/>
            <person name="Takami H."/>
        </authorList>
    </citation>
    <scope>NUCLEOTIDE SEQUENCE</scope>
    <source>
        <strain evidence="1">Expedition CK06-06</strain>
    </source>
</reference>
<evidence type="ECO:0000313" key="1">
    <source>
        <dbReference type="EMBL" id="GAG80035.1"/>
    </source>
</evidence>
<dbReference type="AlphaFoldDB" id="X1AC94"/>
<name>X1AC94_9ZZZZ</name>
<organism evidence="1">
    <name type="scientific">marine sediment metagenome</name>
    <dbReference type="NCBI Taxonomy" id="412755"/>
    <lineage>
        <taxon>unclassified sequences</taxon>
        <taxon>metagenomes</taxon>
        <taxon>ecological metagenomes</taxon>
    </lineage>
</organism>
<gene>
    <name evidence="1" type="ORF">S01H4_35609</name>
</gene>
<comment type="caution">
    <text evidence="1">The sequence shown here is derived from an EMBL/GenBank/DDBJ whole genome shotgun (WGS) entry which is preliminary data.</text>
</comment>
<proteinExistence type="predicted"/>